<dbReference type="KEGG" id="bar:GBAA_pXO2_0082"/>
<proteinExistence type="predicted"/>
<dbReference type="HOGENOM" id="CLU_3339442_0_0_9"/>
<dbReference type="Proteomes" id="UP000000594">
    <property type="component" value="Plasmid pXO2"/>
</dbReference>
<evidence type="ECO:0000313" key="1">
    <source>
        <dbReference type="EMBL" id="AAT29012.2"/>
    </source>
</evidence>
<evidence type="ECO:0000313" key="2">
    <source>
        <dbReference type="Proteomes" id="UP000000594"/>
    </source>
</evidence>
<dbReference type="AlphaFoldDB" id="Q6F024"/>
<gene>
    <name evidence="1" type="ordered locus">GBAA_pXO2_0082</name>
</gene>
<accession>Q6F024</accession>
<reference evidence="1 2" key="1">
    <citation type="journal article" date="2009" name="J. Bacteriol.">
        <title>The complete genome sequence of Bacillus anthracis Ames 'Ancestor'.</title>
        <authorList>
            <person name="Ravel J."/>
            <person name="Jiang L."/>
            <person name="Stanley S.T."/>
            <person name="Wilson M.R."/>
            <person name="Decker R.S."/>
            <person name="Read T.D."/>
            <person name="Worsham P."/>
            <person name="Keim P.S."/>
            <person name="Salzberg S.L."/>
            <person name="Fraser-Liggett C.M."/>
            <person name="Rasko D.A."/>
        </authorList>
    </citation>
    <scope>NUCLEOTIDE SEQUENCE [LARGE SCALE GENOMIC DNA]</scope>
    <source>
        <strain evidence="2">Ames ancestor</strain>
        <plasmid evidence="2">pXO2</plasmid>
    </source>
</reference>
<name>Q6F024_BACAN</name>
<keyword evidence="1" id="KW-0614">Plasmid</keyword>
<organism evidence="1 2">
    <name type="scientific">Bacillus anthracis</name>
    <name type="common">anthrax bacterium</name>
    <dbReference type="NCBI Taxonomy" id="1392"/>
    <lineage>
        <taxon>Bacteria</taxon>
        <taxon>Bacillati</taxon>
        <taxon>Bacillota</taxon>
        <taxon>Bacilli</taxon>
        <taxon>Bacillales</taxon>
        <taxon>Bacillaceae</taxon>
        <taxon>Bacillus</taxon>
        <taxon>Bacillus cereus group</taxon>
    </lineage>
</organism>
<dbReference type="EMBL" id="AE017335">
    <property type="protein sequence ID" value="AAT29012.2"/>
    <property type="molecule type" value="Genomic_DNA"/>
</dbReference>
<geneLocation type="plasmid" evidence="1 2">
    <name>pXO2</name>
</geneLocation>
<protein>
    <submittedName>
        <fullName evidence="1">Conserved domain protein</fullName>
    </submittedName>
</protein>
<sequence>MDKYIIGIPCVGKLSLYLKRGNRSFIFINHCKEIEPK</sequence>
<keyword evidence="2" id="KW-1185">Reference proteome</keyword>